<proteinExistence type="predicted"/>
<sequence>MPKRTNINILSFKQRTPVITTTQNTFSNLPFRFIEFEYHSQLDSIGNIMKLKPGLNKCKN</sequence>
<evidence type="ECO:0000313" key="1">
    <source>
        <dbReference type="EMBL" id="QFG74125.1"/>
    </source>
</evidence>
<name>A0A5J6VIY1_9VIRU</name>
<organism evidence="1">
    <name type="scientific">Megaviridae environmental sample</name>
    <dbReference type="NCBI Taxonomy" id="1737588"/>
    <lineage>
        <taxon>Viruses</taxon>
        <taxon>Varidnaviria</taxon>
        <taxon>Bamfordvirae</taxon>
        <taxon>Nucleocytoviricota</taxon>
        <taxon>Megaviricetes</taxon>
        <taxon>Imitervirales</taxon>
        <taxon>Mimiviridae</taxon>
        <taxon>environmental samples</taxon>
    </lineage>
</organism>
<reference evidence="1" key="1">
    <citation type="journal article" date="2019" name="Philos. Trans. R. Soc. Lond., B, Biol. Sci.">
        <title>Targeted metagenomic recovery of four divergent viruses reveals shared and distinctive characteristics of giant viruses of marine eukaryotes.</title>
        <authorList>
            <person name="Needham D.M."/>
            <person name="Poirier C."/>
            <person name="Hehenberger E."/>
            <person name="Jimenez V."/>
            <person name="Swalwell J.E."/>
            <person name="Santoro A.E."/>
            <person name="Worden A.Z."/>
        </authorList>
    </citation>
    <scope>NUCLEOTIDE SEQUENCE</scope>
    <source>
        <strain evidence="1">OPacV-662</strain>
    </source>
</reference>
<protein>
    <submittedName>
        <fullName evidence="1">Uncharacterized protein</fullName>
    </submittedName>
</protein>
<dbReference type="EMBL" id="MN448280">
    <property type="protein sequence ID" value="QFG74125.1"/>
    <property type="molecule type" value="Genomic_DNA"/>
</dbReference>
<accession>A0A5J6VIY1</accession>